<comment type="caution">
    <text evidence="7">The sequence shown here is derived from an EMBL/GenBank/DDBJ whole genome shotgun (WGS) entry which is preliminary data.</text>
</comment>
<feature type="transmembrane region" description="Helical" evidence="6">
    <location>
        <begin position="586"/>
        <end position="603"/>
    </location>
</feature>
<evidence type="ECO:0000256" key="5">
    <source>
        <dbReference type="SAM" id="MobiDB-lite"/>
    </source>
</evidence>
<dbReference type="SUPFAM" id="SSF144083">
    <property type="entry name" value="Magnesium transport protein CorA, transmembrane region"/>
    <property type="match status" value="1"/>
</dbReference>
<dbReference type="EMBL" id="JAQQWK010000011">
    <property type="protein sequence ID" value="KAK8023928.1"/>
    <property type="molecule type" value="Genomic_DNA"/>
</dbReference>
<gene>
    <name evidence="7" type="ORF">PG993_011994</name>
</gene>
<comment type="subcellular location">
    <subcellularLocation>
        <location evidence="1">Membrane</location>
        <topology evidence="1">Multi-pass membrane protein</topology>
    </subcellularLocation>
</comment>
<evidence type="ECO:0000256" key="3">
    <source>
        <dbReference type="ARBA" id="ARBA00022989"/>
    </source>
</evidence>
<accession>A0ABR1S1A4</accession>
<evidence type="ECO:0000313" key="8">
    <source>
        <dbReference type="Proteomes" id="UP001444661"/>
    </source>
</evidence>
<organism evidence="7 8">
    <name type="scientific">Apiospora rasikravindrae</name>
    <dbReference type="NCBI Taxonomy" id="990691"/>
    <lineage>
        <taxon>Eukaryota</taxon>
        <taxon>Fungi</taxon>
        <taxon>Dikarya</taxon>
        <taxon>Ascomycota</taxon>
        <taxon>Pezizomycotina</taxon>
        <taxon>Sordariomycetes</taxon>
        <taxon>Xylariomycetidae</taxon>
        <taxon>Amphisphaeriales</taxon>
        <taxon>Apiosporaceae</taxon>
        <taxon>Apiospora</taxon>
    </lineage>
</organism>
<name>A0ABR1S1A4_9PEZI</name>
<proteinExistence type="predicted"/>
<reference evidence="7 8" key="1">
    <citation type="submission" date="2023-01" db="EMBL/GenBank/DDBJ databases">
        <title>Analysis of 21 Apiospora genomes using comparative genomics revels a genus with tremendous synthesis potential of carbohydrate active enzymes and secondary metabolites.</title>
        <authorList>
            <person name="Sorensen T."/>
        </authorList>
    </citation>
    <scope>NUCLEOTIDE SEQUENCE [LARGE SCALE GENOMIC DNA]</scope>
    <source>
        <strain evidence="7 8">CBS 33761</strain>
    </source>
</reference>
<evidence type="ECO:0000256" key="1">
    <source>
        <dbReference type="ARBA" id="ARBA00004141"/>
    </source>
</evidence>
<evidence type="ECO:0000313" key="7">
    <source>
        <dbReference type="EMBL" id="KAK8023928.1"/>
    </source>
</evidence>
<feature type="transmembrane region" description="Helical" evidence="6">
    <location>
        <begin position="499"/>
        <end position="520"/>
    </location>
</feature>
<keyword evidence="3 6" id="KW-1133">Transmembrane helix</keyword>
<evidence type="ECO:0000256" key="2">
    <source>
        <dbReference type="ARBA" id="ARBA00022692"/>
    </source>
</evidence>
<keyword evidence="2 6" id="KW-0812">Transmembrane</keyword>
<keyword evidence="8" id="KW-1185">Reference proteome</keyword>
<dbReference type="Proteomes" id="UP001444661">
    <property type="component" value="Unassembled WGS sequence"/>
</dbReference>
<feature type="region of interest" description="Disordered" evidence="5">
    <location>
        <begin position="225"/>
        <end position="247"/>
    </location>
</feature>
<evidence type="ECO:0000256" key="6">
    <source>
        <dbReference type="SAM" id="Phobius"/>
    </source>
</evidence>
<feature type="transmembrane region" description="Helical" evidence="6">
    <location>
        <begin position="532"/>
        <end position="557"/>
    </location>
</feature>
<dbReference type="InterPro" id="IPR045863">
    <property type="entry name" value="CorA_TM1_TM2"/>
</dbReference>
<protein>
    <submittedName>
        <fullName evidence="7">Uncharacterized protein</fullName>
    </submittedName>
</protein>
<evidence type="ECO:0000256" key="4">
    <source>
        <dbReference type="ARBA" id="ARBA00023136"/>
    </source>
</evidence>
<sequence length="604" mass="68255">MGDSLPLVEVSRRNPTLESGIDRHQQTIEPRASIQNNGTDDRIQILLTKRLLGSSNAEVSSHIRLLRRDYARIKDRRVEHCRGKPPKRFSLLKKPSGNDEPLSCDKLFSYWLFTTSSTSTSDHNEATRVQPEDSFSEWVCRIALNLETRQPNTLQLVSMTESPEAGLTKYIFSSWHYFITTVSGRLGTIYQLPVRIILATVAHYWGIEMMTESVLPDTMVGSFRRSRPLGPPSTRPSKPSEEHFNSPPTILWGHGNSRPGNLDPSRGDHEILLTWRRQVTRFDSDLAVYIWEYQKSIPEVEFAKIILRPGKLAQQPLRLVISFRASHSNDHFTSLRNKTTDEVGADRLSIATANHISWLPTYEALVSIWKWAQEKGVASACQQRLDVLEEDLRYLDDELKKLGGHIEHDKAMLRQHFQLSSDMTGFRLTLLAGIFLPLSFTTSLFGMNIQTKTQEGPGGFSNFTKDSFVGLPVEVKNSSQALISSVATNSPLTYQWTTFAVTSLCILATLPLTLTIGWILRSIVVLSATYVVYWRAALVVVGVPFVLMSMFGSFISYRLTLAIGDLSYSDSLDWILLDRYETTAMTLHYIVWAFNGSLGLYLIV</sequence>
<keyword evidence="4 6" id="KW-0472">Membrane</keyword>
<dbReference type="Gene3D" id="1.20.58.340">
    <property type="entry name" value="Magnesium transport protein CorA, transmembrane region"/>
    <property type="match status" value="1"/>
</dbReference>